<evidence type="ECO:0000256" key="3">
    <source>
        <dbReference type="ARBA" id="ARBA00022448"/>
    </source>
</evidence>
<keyword evidence="8" id="KW-1133">Transmembrane helix</keyword>
<dbReference type="GO" id="GO:0005886">
    <property type="term" value="C:plasma membrane"/>
    <property type="evidence" value="ECO:0007669"/>
    <property type="project" value="UniProtKB-SubCell"/>
</dbReference>
<protein>
    <recommendedName>
        <fullName evidence="10">Type II secretion system protein K</fullName>
    </recommendedName>
</protein>
<proteinExistence type="inferred from homology"/>
<dbReference type="InterPro" id="IPR038072">
    <property type="entry name" value="GspK_central_sf"/>
</dbReference>
<dbReference type="Gene3D" id="1.10.40.60">
    <property type="entry name" value="EpsJ-like"/>
    <property type="match status" value="2"/>
</dbReference>
<keyword evidence="9 10" id="KW-0472">Membrane</keyword>
<evidence type="ECO:0000313" key="14">
    <source>
        <dbReference type="Proteomes" id="UP000286976"/>
    </source>
</evidence>
<comment type="caution">
    <text evidence="13">The sequence shown here is derived from an EMBL/GenBank/DDBJ whole genome shotgun (WGS) entry which is preliminary data.</text>
</comment>
<feature type="domain" description="T2SS protein K first SAM-like" evidence="12">
    <location>
        <begin position="104"/>
        <end position="212"/>
    </location>
</feature>
<comment type="similarity">
    <text evidence="2 10">Belongs to the GSP K family.</text>
</comment>
<evidence type="ECO:0000256" key="5">
    <source>
        <dbReference type="ARBA" id="ARBA00022519"/>
    </source>
</evidence>
<evidence type="ECO:0000256" key="1">
    <source>
        <dbReference type="ARBA" id="ARBA00004533"/>
    </source>
</evidence>
<dbReference type="Pfam" id="PF21687">
    <property type="entry name" value="T2SSK_1st"/>
    <property type="match status" value="1"/>
</dbReference>
<dbReference type="Pfam" id="PF03934">
    <property type="entry name" value="T2SSK"/>
    <property type="match status" value="1"/>
</dbReference>
<keyword evidence="14" id="KW-1185">Reference proteome</keyword>
<feature type="domain" description="T2SS protein K second SAM-like" evidence="11">
    <location>
        <begin position="219"/>
        <end position="273"/>
    </location>
</feature>
<dbReference type="SUPFAM" id="SSF54523">
    <property type="entry name" value="Pili subunits"/>
    <property type="match status" value="1"/>
</dbReference>
<evidence type="ECO:0000256" key="10">
    <source>
        <dbReference type="PIRNR" id="PIRNR002786"/>
    </source>
</evidence>
<evidence type="ECO:0000259" key="12">
    <source>
        <dbReference type="Pfam" id="PF21687"/>
    </source>
</evidence>
<dbReference type="GO" id="GO:0009306">
    <property type="term" value="P:protein secretion"/>
    <property type="evidence" value="ECO:0007669"/>
    <property type="project" value="InterPro"/>
</dbReference>
<dbReference type="PIRSF" id="PIRSF002786">
    <property type="entry name" value="XcpX"/>
    <property type="match status" value="1"/>
</dbReference>
<keyword evidence="5 10" id="KW-0997">Cell inner membrane</keyword>
<dbReference type="InterPro" id="IPR045584">
    <property type="entry name" value="Pilin-like"/>
</dbReference>
<sequence>MSSQQRSQGVAIISVLLIVAVVTVLATRMSGHLRMQIARVSGSEHAEQAYWHWLSAEALLRQVLLREHEASEGRTHLQQAWASRQGPFPVRGGAIGGRVRDLHSCFNLNSLHKDPNNTAAFATAVERYQSLLSALELDEYTAQRLTATLVDWLDADRELHDSMGAEDADYESLAQPYVAANSLLVHRSELRQVAGYSQAVYQRIEPFVCVIPGVTDWPLNLNTVDADQPEIVMAYFRGRLDRHAAEDLLSGRPSNGYETLESINAEPAIQGFGEEGQLNSDVEGLTLNSQYFELNAQVKYGDLELYGTSQLHIKDGKAWVLHRSRGGYERDE</sequence>
<dbReference type="InterPro" id="IPR005628">
    <property type="entry name" value="GspK"/>
</dbReference>
<dbReference type="EMBL" id="PIPQ01000002">
    <property type="protein sequence ID" value="RUO42990.1"/>
    <property type="molecule type" value="Genomic_DNA"/>
</dbReference>
<dbReference type="NCBIfam" id="NF037980">
    <property type="entry name" value="T2SS_GspK"/>
    <property type="match status" value="1"/>
</dbReference>
<dbReference type="PANTHER" id="PTHR38831:SF1">
    <property type="entry name" value="TYPE II SECRETION SYSTEM PROTEIN K-RELATED"/>
    <property type="match status" value="1"/>
</dbReference>
<dbReference type="InterPro" id="IPR049179">
    <property type="entry name" value="T2SSK_SAM-like_2nd"/>
</dbReference>
<evidence type="ECO:0000256" key="7">
    <source>
        <dbReference type="ARBA" id="ARBA00022927"/>
    </source>
</evidence>
<evidence type="ECO:0000256" key="6">
    <source>
        <dbReference type="ARBA" id="ARBA00022692"/>
    </source>
</evidence>
<dbReference type="Gene3D" id="3.30.1300.30">
    <property type="entry name" value="GSPII I/J protein-like"/>
    <property type="match status" value="1"/>
</dbReference>
<keyword evidence="4 10" id="KW-1003">Cell membrane</keyword>
<keyword evidence="3 10" id="KW-0813">Transport</keyword>
<evidence type="ECO:0000256" key="9">
    <source>
        <dbReference type="ARBA" id="ARBA00023136"/>
    </source>
</evidence>
<dbReference type="PANTHER" id="PTHR38831">
    <property type="entry name" value="TYPE II SECRETION SYSTEM PROTEIN K"/>
    <property type="match status" value="1"/>
</dbReference>
<evidence type="ECO:0000256" key="4">
    <source>
        <dbReference type="ARBA" id="ARBA00022475"/>
    </source>
</evidence>
<dbReference type="RefSeq" id="WP_126757207.1">
    <property type="nucleotide sequence ID" value="NZ_PIPQ01000002.1"/>
</dbReference>
<dbReference type="Proteomes" id="UP000286976">
    <property type="component" value="Unassembled WGS sequence"/>
</dbReference>
<name>A0A432X834_9GAMM</name>
<accession>A0A432X834</accession>
<evidence type="ECO:0000256" key="8">
    <source>
        <dbReference type="ARBA" id="ARBA00022989"/>
    </source>
</evidence>
<keyword evidence="6" id="KW-0812">Transmembrane</keyword>
<comment type="subcellular location">
    <subcellularLocation>
        <location evidence="1 10">Cell inner membrane</location>
    </subcellularLocation>
</comment>
<organism evidence="13 14">
    <name type="scientific">Aliidiomarina taiwanensis</name>
    <dbReference type="NCBI Taxonomy" id="946228"/>
    <lineage>
        <taxon>Bacteria</taxon>
        <taxon>Pseudomonadati</taxon>
        <taxon>Pseudomonadota</taxon>
        <taxon>Gammaproteobacteria</taxon>
        <taxon>Alteromonadales</taxon>
        <taxon>Idiomarinaceae</taxon>
        <taxon>Aliidiomarina</taxon>
    </lineage>
</organism>
<gene>
    <name evidence="13" type="ORF">CWE15_06200</name>
</gene>
<dbReference type="InterPro" id="IPR049031">
    <property type="entry name" value="T2SSK_SAM-like_1st"/>
</dbReference>
<dbReference type="SUPFAM" id="SSF158544">
    <property type="entry name" value="GspK insert domain-like"/>
    <property type="match status" value="2"/>
</dbReference>
<evidence type="ECO:0000313" key="13">
    <source>
        <dbReference type="EMBL" id="RUO42990.1"/>
    </source>
</evidence>
<evidence type="ECO:0000256" key="2">
    <source>
        <dbReference type="ARBA" id="ARBA00007246"/>
    </source>
</evidence>
<dbReference type="AlphaFoldDB" id="A0A432X834"/>
<dbReference type="OrthoDB" id="9788973at2"/>
<evidence type="ECO:0000259" key="11">
    <source>
        <dbReference type="Pfam" id="PF03934"/>
    </source>
</evidence>
<reference evidence="13 14" key="1">
    <citation type="journal article" date="2011" name="Front. Microbiol.">
        <title>Genomic signatures of strain selection and enhancement in Bacillus atrophaeus var. globigii, a historical biowarfare simulant.</title>
        <authorList>
            <person name="Gibbons H.S."/>
            <person name="Broomall S.M."/>
            <person name="McNew L.A."/>
            <person name="Daligault H."/>
            <person name="Chapman C."/>
            <person name="Bruce D."/>
            <person name="Karavis M."/>
            <person name="Krepps M."/>
            <person name="McGregor P.A."/>
            <person name="Hong C."/>
            <person name="Park K.H."/>
            <person name="Akmal A."/>
            <person name="Feldman A."/>
            <person name="Lin J.S."/>
            <person name="Chang W.E."/>
            <person name="Higgs B.W."/>
            <person name="Demirev P."/>
            <person name="Lindquist J."/>
            <person name="Liem A."/>
            <person name="Fochler E."/>
            <person name="Read T.D."/>
            <person name="Tapia R."/>
            <person name="Johnson S."/>
            <person name="Bishop-Lilly K.A."/>
            <person name="Detter C."/>
            <person name="Han C."/>
            <person name="Sozhamannan S."/>
            <person name="Rosenzweig C.N."/>
            <person name="Skowronski E.W."/>
        </authorList>
    </citation>
    <scope>NUCLEOTIDE SEQUENCE [LARGE SCALE GENOMIC DNA]</scope>
    <source>
        <strain evidence="13 14">AIT1</strain>
    </source>
</reference>
<keyword evidence="7" id="KW-0653">Protein transport</keyword>